<protein>
    <submittedName>
        <fullName evidence="2">Uncharacterized protein</fullName>
    </submittedName>
</protein>
<evidence type="ECO:0000256" key="1">
    <source>
        <dbReference type="SAM" id="Phobius"/>
    </source>
</evidence>
<dbReference type="AlphaFoldDB" id="A0A1Y1BSA1"/>
<sequence>MALYGISGFAILLFFALALTVPLTLIVAAFGLLRSVRTHKAWRRSVFALGCLVFMQVFMLFNNRSIADSYDHAMTAWYTHRLTQATVFDGMTFPPGSTVVLDVHSPHSVESGTVPSNTPLLGLTVSGDFRIFRSDDNTSYVAEGTLAKPASFDGIECAPGPFTRYKKHSGFDYEKFLDTVECTLASEFRYRELDLPAGTHVKALDADSTRVDSISGELPHPWKIFGIGCGAGAFEFDTFERFTCISAEDQRVGDYELLRGNEIMVAREQDGSLRIFGRH</sequence>
<name>A0A1Y1BSA1_9BURK</name>
<gene>
    <name evidence="2" type="ORF">BSFP_040160</name>
</gene>
<keyword evidence="1" id="KW-1133">Transmembrane helix</keyword>
<dbReference type="Proteomes" id="UP000218432">
    <property type="component" value="Chromosome 2"/>
</dbReference>
<evidence type="ECO:0000313" key="2">
    <source>
        <dbReference type="EMBL" id="BAX61149.1"/>
    </source>
</evidence>
<keyword evidence="1" id="KW-0812">Transmembrane</keyword>
<dbReference type="RefSeq" id="WP_096473730.1">
    <property type="nucleotide sequence ID" value="NZ_AP018112.1"/>
</dbReference>
<organism evidence="2 3">
    <name type="scientific">Burkholderia stabilis</name>
    <dbReference type="NCBI Taxonomy" id="95485"/>
    <lineage>
        <taxon>Bacteria</taxon>
        <taxon>Pseudomonadati</taxon>
        <taxon>Pseudomonadota</taxon>
        <taxon>Betaproteobacteria</taxon>
        <taxon>Burkholderiales</taxon>
        <taxon>Burkholderiaceae</taxon>
        <taxon>Burkholderia</taxon>
        <taxon>Burkholderia cepacia complex</taxon>
    </lineage>
</organism>
<evidence type="ECO:0000313" key="3">
    <source>
        <dbReference type="Proteomes" id="UP000218432"/>
    </source>
</evidence>
<proteinExistence type="predicted"/>
<feature type="transmembrane region" description="Helical" evidence="1">
    <location>
        <begin position="6"/>
        <end position="33"/>
    </location>
</feature>
<feature type="transmembrane region" description="Helical" evidence="1">
    <location>
        <begin position="45"/>
        <end position="61"/>
    </location>
</feature>
<reference evidence="2 3" key="1">
    <citation type="journal article" date="2017" name="Genome Announc.">
        <title>Complete Genome Sequence of Burkholderia stabilis FERMP-21014.</title>
        <authorList>
            <person name="Konishi K."/>
            <person name="Kumagai T."/>
            <person name="Sakasegawa S."/>
            <person name="Tamura T."/>
        </authorList>
    </citation>
    <scope>NUCLEOTIDE SEQUENCE [LARGE SCALE GENOMIC DNA]</scope>
    <source>
        <strain evidence="2 3">FERMP-21014</strain>
    </source>
</reference>
<keyword evidence="1" id="KW-0472">Membrane</keyword>
<dbReference type="EMBL" id="AP018112">
    <property type="protein sequence ID" value="BAX61149.1"/>
    <property type="molecule type" value="Genomic_DNA"/>
</dbReference>
<accession>A0A1Y1BSA1</accession>